<keyword evidence="2" id="KW-1185">Reference proteome</keyword>
<accession>A0ABT4J8F6</accession>
<sequence>MKKGAKLLAMDGFGHSRLRDFILGGATKGVFSDLQMLALLAH</sequence>
<dbReference type="Proteomes" id="UP001149822">
    <property type="component" value="Unassembled WGS sequence"/>
</dbReference>
<proteinExistence type="predicted"/>
<evidence type="ECO:0000313" key="1">
    <source>
        <dbReference type="EMBL" id="MCZ0963408.1"/>
    </source>
</evidence>
<dbReference type="RefSeq" id="WP_268943487.1">
    <property type="nucleotide sequence ID" value="NZ_JAPTYD010000037.1"/>
</dbReference>
<evidence type="ECO:0000313" key="2">
    <source>
        <dbReference type="Proteomes" id="UP001149822"/>
    </source>
</evidence>
<dbReference type="EMBL" id="JAPTYD010000037">
    <property type="protein sequence ID" value="MCZ0963408.1"/>
    <property type="molecule type" value="Genomic_DNA"/>
</dbReference>
<protein>
    <submittedName>
        <fullName evidence="1">Uncharacterized protein</fullName>
    </submittedName>
</protein>
<comment type="caution">
    <text evidence="1">The sequence shown here is derived from an EMBL/GenBank/DDBJ whole genome shotgun (WGS) entry which is preliminary data.</text>
</comment>
<gene>
    <name evidence="1" type="ORF">OU682_17520</name>
</gene>
<name>A0ABT4J8F6_9RHOB</name>
<organism evidence="1 2">
    <name type="scientific">Paracoccus benzoatiresistens</name>
    <dbReference type="NCBI Taxonomy" id="2997341"/>
    <lineage>
        <taxon>Bacteria</taxon>
        <taxon>Pseudomonadati</taxon>
        <taxon>Pseudomonadota</taxon>
        <taxon>Alphaproteobacteria</taxon>
        <taxon>Rhodobacterales</taxon>
        <taxon>Paracoccaceae</taxon>
        <taxon>Paracoccus</taxon>
    </lineage>
</organism>
<reference evidence="1" key="1">
    <citation type="submission" date="2022-12" db="EMBL/GenBank/DDBJ databases">
        <title>Paracoccus sp. EF6 isolated from a lake water.</title>
        <authorList>
            <person name="Liu H."/>
        </authorList>
    </citation>
    <scope>NUCLEOTIDE SEQUENCE</scope>
    <source>
        <strain evidence="1">EF6</strain>
    </source>
</reference>